<dbReference type="InterPro" id="IPR015797">
    <property type="entry name" value="NUDIX_hydrolase-like_dom_sf"/>
</dbReference>
<evidence type="ECO:0000313" key="7">
    <source>
        <dbReference type="EMBL" id="KAL3394920.1"/>
    </source>
</evidence>
<dbReference type="EMBL" id="JBJJXI010000087">
    <property type="protein sequence ID" value="KAL3394920.1"/>
    <property type="molecule type" value="Genomic_DNA"/>
</dbReference>
<evidence type="ECO:0000313" key="8">
    <source>
        <dbReference type="Proteomes" id="UP001627154"/>
    </source>
</evidence>
<evidence type="ECO:0000259" key="6">
    <source>
        <dbReference type="PROSITE" id="PS51462"/>
    </source>
</evidence>
<dbReference type="PANTHER" id="PTHR21340:SF0">
    <property type="entry name" value="BIS(5'-NUCLEOSYL)-TETRAPHOSPHATASE [ASYMMETRICAL]"/>
    <property type="match status" value="1"/>
</dbReference>
<dbReference type="InterPro" id="IPR003565">
    <property type="entry name" value="Tetra_PHTase"/>
</dbReference>
<dbReference type="GO" id="GO:0016787">
    <property type="term" value="F:hydrolase activity"/>
    <property type="evidence" value="ECO:0007669"/>
    <property type="project" value="UniProtKB-KW"/>
</dbReference>
<dbReference type="Gene3D" id="3.90.79.10">
    <property type="entry name" value="Nucleoside Triphosphate Pyrophosphohydrolase"/>
    <property type="match status" value="1"/>
</dbReference>
<evidence type="ECO:0000256" key="4">
    <source>
        <dbReference type="ARBA" id="ARBA00022801"/>
    </source>
</evidence>
<keyword evidence="4" id="KW-0378">Hydrolase</keyword>
<evidence type="ECO:0000256" key="2">
    <source>
        <dbReference type="ARBA" id="ARBA00018911"/>
    </source>
</evidence>
<keyword evidence="8" id="KW-1185">Reference proteome</keyword>
<sequence>MVDRGRICGLFVLRRKGDSVEYLLVQKPKKGSWGPPKGRVDPGETDMDTAFRETEEEVGYDKNDLKIYEDTRREVHIVSKRKDKIGVFWIAELIDAQKEVRINPAEHSGFKWLSPQDTQRLILNCLKSLFSDFNQFVREKLLTSTD</sequence>
<dbReference type="PROSITE" id="PS51462">
    <property type="entry name" value="NUDIX"/>
    <property type="match status" value="1"/>
</dbReference>
<organism evidence="7 8">
    <name type="scientific">Trichogramma kaykai</name>
    <dbReference type="NCBI Taxonomy" id="54128"/>
    <lineage>
        <taxon>Eukaryota</taxon>
        <taxon>Metazoa</taxon>
        <taxon>Ecdysozoa</taxon>
        <taxon>Arthropoda</taxon>
        <taxon>Hexapoda</taxon>
        <taxon>Insecta</taxon>
        <taxon>Pterygota</taxon>
        <taxon>Neoptera</taxon>
        <taxon>Endopterygota</taxon>
        <taxon>Hymenoptera</taxon>
        <taxon>Apocrita</taxon>
        <taxon>Proctotrupomorpha</taxon>
        <taxon>Chalcidoidea</taxon>
        <taxon>Trichogrammatidae</taxon>
        <taxon>Trichogramma</taxon>
    </lineage>
</organism>
<dbReference type="InterPro" id="IPR020084">
    <property type="entry name" value="NUDIX_hydrolase_CS"/>
</dbReference>
<dbReference type="GO" id="GO:0000166">
    <property type="term" value="F:nucleotide binding"/>
    <property type="evidence" value="ECO:0007669"/>
    <property type="project" value="UniProtKB-KW"/>
</dbReference>
<proteinExistence type="inferred from homology"/>
<gene>
    <name evidence="7" type="ORF">TKK_010910</name>
</gene>
<dbReference type="InterPro" id="IPR000086">
    <property type="entry name" value="NUDIX_hydrolase_dom"/>
</dbReference>
<dbReference type="PROSITE" id="PS00893">
    <property type="entry name" value="NUDIX_BOX"/>
    <property type="match status" value="1"/>
</dbReference>
<evidence type="ECO:0000256" key="5">
    <source>
        <dbReference type="ARBA" id="ARBA00032644"/>
    </source>
</evidence>
<reference evidence="7 8" key="1">
    <citation type="journal article" date="2024" name="bioRxiv">
        <title>A reference genome for Trichogramma kaykai: A tiny desert-dwelling parasitoid wasp with competing sex-ratio distorters.</title>
        <authorList>
            <person name="Culotta J."/>
            <person name="Lindsey A.R."/>
        </authorList>
    </citation>
    <scope>NUCLEOTIDE SEQUENCE [LARGE SCALE GENOMIC DNA]</scope>
    <source>
        <strain evidence="7 8">KSX58</strain>
    </source>
</reference>
<dbReference type="Pfam" id="PF00293">
    <property type="entry name" value="NUDIX"/>
    <property type="match status" value="1"/>
</dbReference>
<dbReference type="AlphaFoldDB" id="A0ABD2WQ95"/>
<dbReference type="CDD" id="cd03428">
    <property type="entry name" value="NUDIX_Ap4A_Nudt2"/>
    <property type="match status" value="1"/>
</dbReference>
<evidence type="ECO:0000256" key="1">
    <source>
        <dbReference type="ARBA" id="ARBA00005582"/>
    </source>
</evidence>
<comment type="caution">
    <text evidence="7">The sequence shown here is derived from an EMBL/GenBank/DDBJ whole genome shotgun (WGS) entry which is preliminary data.</text>
</comment>
<accession>A0ABD2WQ95</accession>
<comment type="similarity">
    <text evidence="1">Belongs to the Nudix hydrolase family.</text>
</comment>
<dbReference type="Proteomes" id="UP001627154">
    <property type="component" value="Unassembled WGS sequence"/>
</dbReference>
<keyword evidence="3" id="KW-0547">Nucleotide-binding</keyword>
<dbReference type="PANTHER" id="PTHR21340">
    <property type="entry name" value="DIADENOSINE 5,5-P1,P4-TETRAPHOSPHATE PYROPHOSPHOHYDROLASE MUTT"/>
    <property type="match status" value="1"/>
</dbReference>
<dbReference type="SUPFAM" id="SSF55811">
    <property type="entry name" value="Nudix"/>
    <property type="match status" value="1"/>
</dbReference>
<name>A0ABD2WQ95_9HYME</name>
<feature type="domain" description="Nudix hydrolase" evidence="6">
    <location>
        <begin position="3"/>
        <end position="143"/>
    </location>
</feature>
<evidence type="ECO:0000256" key="3">
    <source>
        <dbReference type="ARBA" id="ARBA00022741"/>
    </source>
</evidence>
<dbReference type="InterPro" id="IPR051325">
    <property type="entry name" value="Nudix_hydrolase_domain"/>
</dbReference>
<protein>
    <recommendedName>
        <fullName evidence="2">Bis(5'-nucleosyl)-tetraphosphatase [asymmetrical]</fullName>
    </recommendedName>
    <alternativeName>
        <fullName evidence="5">Diadenosine 5',5'''-P1,P4-tetraphosphate asymmetrical hydrolase</fullName>
    </alternativeName>
</protein>